<evidence type="ECO:0000256" key="16">
    <source>
        <dbReference type="ARBA" id="ARBA00023242"/>
    </source>
</evidence>
<dbReference type="GO" id="GO:0003729">
    <property type="term" value="F:mRNA binding"/>
    <property type="evidence" value="ECO:0007669"/>
    <property type="project" value="InterPro"/>
</dbReference>
<feature type="region of interest" description="Disordered" evidence="18">
    <location>
        <begin position="879"/>
        <end position="907"/>
    </location>
</feature>
<feature type="compositionally biased region" description="Basic and acidic residues" evidence="18">
    <location>
        <begin position="393"/>
        <end position="403"/>
    </location>
</feature>
<evidence type="ECO:0000256" key="8">
    <source>
        <dbReference type="ARBA" id="ARBA00022490"/>
    </source>
</evidence>
<evidence type="ECO:0000256" key="17">
    <source>
        <dbReference type="ARBA" id="ARBA00023273"/>
    </source>
</evidence>
<feature type="compositionally biased region" description="Polar residues" evidence="18">
    <location>
        <begin position="889"/>
        <end position="900"/>
    </location>
</feature>
<keyword evidence="8" id="KW-0963">Cytoplasm</keyword>
<feature type="compositionally biased region" description="Polar residues" evidence="18">
    <location>
        <begin position="585"/>
        <end position="599"/>
    </location>
</feature>
<feature type="compositionally biased region" description="Low complexity" evidence="18">
    <location>
        <begin position="380"/>
        <end position="392"/>
    </location>
</feature>
<feature type="region of interest" description="Disordered" evidence="18">
    <location>
        <begin position="198"/>
        <end position="260"/>
    </location>
</feature>
<feature type="compositionally biased region" description="Basic and acidic residues" evidence="18">
    <location>
        <begin position="413"/>
        <end position="431"/>
    </location>
</feature>
<dbReference type="GO" id="GO:0016607">
    <property type="term" value="C:nuclear speck"/>
    <property type="evidence" value="ECO:0007669"/>
    <property type="project" value="UniProtKB-SubCell"/>
</dbReference>
<feature type="compositionally biased region" description="Polar residues" evidence="18">
    <location>
        <begin position="1090"/>
        <end position="1099"/>
    </location>
</feature>
<organism evidence="20 21">
    <name type="scientific">Mytilus coruscus</name>
    <name type="common">Sea mussel</name>
    <dbReference type="NCBI Taxonomy" id="42192"/>
    <lineage>
        <taxon>Eukaryota</taxon>
        <taxon>Metazoa</taxon>
        <taxon>Spiralia</taxon>
        <taxon>Lophotrochozoa</taxon>
        <taxon>Mollusca</taxon>
        <taxon>Bivalvia</taxon>
        <taxon>Autobranchia</taxon>
        <taxon>Pteriomorphia</taxon>
        <taxon>Mytilida</taxon>
        <taxon>Mytiloidea</taxon>
        <taxon>Mytilidae</taxon>
        <taxon>Mytilinae</taxon>
        <taxon>Mytilus</taxon>
    </lineage>
</organism>
<keyword evidence="21" id="KW-1185">Reference proteome</keyword>
<dbReference type="GO" id="GO:0051028">
    <property type="term" value="P:mRNA transport"/>
    <property type="evidence" value="ECO:0007669"/>
    <property type="project" value="UniProtKB-KW"/>
</dbReference>
<feature type="compositionally biased region" description="Pro residues" evidence="18">
    <location>
        <begin position="731"/>
        <end position="744"/>
    </location>
</feature>
<dbReference type="PANTHER" id="PTHR13434:SF0">
    <property type="entry name" value="PROTEIN CASC3"/>
    <property type="match status" value="1"/>
</dbReference>
<dbReference type="GO" id="GO:0005681">
    <property type="term" value="C:spliceosomal complex"/>
    <property type="evidence" value="ECO:0007669"/>
    <property type="project" value="UniProtKB-KW"/>
</dbReference>
<feature type="region of interest" description="Disordered" evidence="18">
    <location>
        <begin position="727"/>
        <end position="748"/>
    </location>
</feature>
<evidence type="ECO:0000256" key="10">
    <source>
        <dbReference type="ARBA" id="ARBA00022728"/>
    </source>
</evidence>
<evidence type="ECO:0000256" key="13">
    <source>
        <dbReference type="ARBA" id="ARBA00022884"/>
    </source>
</evidence>
<feature type="compositionally biased region" description="Basic and acidic residues" evidence="18">
    <location>
        <begin position="102"/>
        <end position="126"/>
    </location>
</feature>
<keyword evidence="7" id="KW-0813">Transport</keyword>
<evidence type="ECO:0000256" key="18">
    <source>
        <dbReference type="SAM" id="MobiDB-lite"/>
    </source>
</evidence>
<feature type="compositionally biased region" description="Polar residues" evidence="18">
    <location>
        <begin position="560"/>
        <end position="569"/>
    </location>
</feature>
<evidence type="ECO:0000256" key="15">
    <source>
        <dbReference type="ARBA" id="ARBA00023187"/>
    </source>
</evidence>
<feature type="compositionally biased region" description="Basic and acidic residues" evidence="18">
    <location>
        <begin position="319"/>
        <end position="379"/>
    </location>
</feature>
<dbReference type="SMART" id="SM01044">
    <property type="entry name" value="Btz"/>
    <property type="match status" value="1"/>
</dbReference>
<keyword evidence="10" id="KW-0747">Spliceosome</keyword>
<feature type="compositionally biased region" description="Polar residues" evidence="18">
    <location>
        <begin position="1026"/>
        <end position="1036"/>
    </location>
</feature>
<evidence type="ECO:0000256" key="7">
    <source>
        <dbReference type="ARBA" id="ARBA00022448"/>
    </source>
</evidence>
<dbReference type="AlphaFoldDB" id="A0A6J8BLQ9"/>
<dbReference type="GO" id="GO:0048471">
    <property type="term" value="C:perinuclear region of cytoplasm"/>
    <property type="evidence" value="ECO:0007669"/>
    <property type="project" value="UniProtKB-SubCell"/>
</dbReference>
<gene>
    <name evidence="20" type="ORF">MCOR_19723</name>
</gene>
<feature type="compositionally biased region" description="Acidic residues" evidence="18">
    <location>
        <begin position="46"/>
        <end position="101"/>
    </location>
</feature>
<keyword evidence="14" id="KW-0866">Nonsense-mediated mRNA decay</keyword>
<keyword evidence="16" id="KW-0539">Nucleus</keyword>
<keyword evidence="17" id="KW-0966">Cell projection</keyword>
<evidence type="ECO:0000256" key="4">
    <source>
        <dbReference type="ARBA" id="ARBA00004556"/>
    </source>
</evidence>
<feature type="region of interest" description="Disordered" evidence="18">
    <location>
        <begin position="762"/>
        <end position="783"/>
    </location>
</feature>
<feature type="compositionally biased region" description="Basic and acidic residues" evidence="18">
    <location>
        <begin position="198"/>
        <end position="208"/>
    </location>
</feature>
<keyword evidence="12" id="KW-0810">Translation regulation</keyword>
<proteinExistence type="inferred from homology"/>
<comment type="subcellular location">
    <subcellularLocation>
        <location evidence="2">Cell projection</location>
        <location evidence="2">Dendrite</location>
    </subcellularLocation>
    <subcellularLocation>
        <location evidence="1">Cytoplasm</location>
        <location evidence="1">Stress granule</location>
    </subcellularLocation>
    <subcellularLocation>
        <location evidence="4">Cytoplasm</location>
        <location evidence="4">Perinuclear region</location>
    </subcellularLocation>
    <subcellularLocation>
        <location evidence="3">Nucleus speckle</location>
    </subcellularLocation>
</comment>
<dbReference type="Proteomes" id="UP000507470">
    <property type="component" value="Unassembled WGS sequence"/>
</dbReference>
<dbReference type="GO" id="GO:0008380">
    <property type="term" value="P:RNA splicing"/>
    <property type="evidence" value="ECO:0007669"/>
    <property type="project" value="UniProtKB-KW"/>
</dbReference>
<evidence type="ECO:0000256" key="14">
    <source>
        <dbReference type="ARBA" id="ARBA00023161"/>
    </source>
</evidence>
<dbReference type="InterPro" id="IPR028544">
    <property type="entry name" value="CASC3"/>
</dbReference>
<feature type="region of interest" description="Disordered" evidence="18">
    <location>
        <begin position="496"/>
        <end position="641"/>
    </location>
</feature>
<dbReference type="GO" id="GO:0030425">
    <property type="term" value="C:dendrite"/>
    <property type="evidence" value="ECO:0007669"/>
    <property type="project" value="UniProtKB-SubCell"/>
</dbReference>
<dbReference type="GO" id="GO:0006397">
    <property type="term" value="P:mRNA processing"/>
    <property type="evidence" value="ECO:0007669"/>
    <property type="project" value="UniProtKB-KW"/>
</dbReference>
<feature type="compositionally biased region" description="Pro residues" evidence="18">
    <location>
        <begin position="765"/>
        <end position="776"/>
    </location>
</feature>
<keyword evidence="9" id="KW-0507">mRNA processing</keyword>
<feature type="domain" description="Btz" evidence="19">
    <location>
        <begin position="99"/>
        <end position="202"/>
    </location>
</feature>
<evidence type="ECO:0000256" key="12">
    <source>
        <dbReference type="ARBA" id="ARBA00022845"/>
    </source>
</evidence>
<comment type="similarity">
    <text evidence="5">Belongs to the CASC3 family.</text>
</comment>
<feature type="compositionally biased region" description="Basic and acidic residues" evidence="18">
    <location>
        <begin position="290"/>
        <end position="304"/>
    </location>
</feature>
<evidence type="ECO:0000256" key="5">
    <source>
        <dbReference type="ARBA" id="ARBA00009548"/>
    </source>
</evidence>
<feature type="compositionally biased region" description="Polar residues" evidence="18">
    <location>
        <begin position="607"/>
        <end position="622"/>
    </location>
</feature>
<dbReference type="GO" id="GO:0010494">
    <property type="term" value="C:cytoplasmic stress granule"/>
    <property type="evidence" value="ECO:0007669"/>
    <property type="project" value="UniProtKB-SubCell"/>
</dbReference>
<dbReference type="OrthoDB" id="657902at2759"/>
<dbReference type="GO" id="GO:0000184">
    <property type="term" value="P:nuclear-transcribed mRNA catabolic process, nonsense-mediated decay"/>
    <property type="evidence" value="ECO:0007669"/>
    <property type="project" value="UniProtKB-KW"/>
</dbReference>
<feature type="region of interest" description="Disordered" evidence="18">
    <location>
        <begin position="1"/>
        <end position="172"/>
    </location>
</feature>
<keyword evidence="13" id="KW-0694">RNA-binding</keyword>
<sequence length="1099" mass="124240">MADRRRRPHSEAESDEESTETGSTQSPRKPRQSECESEGETKEADLEVSDYESANEDNGEEEEEDEEEEEESEEEEDDDEEEEGEEYEEEDVIIEDYDEVGEERQSGDGEEQPDKSKLDDDEDRKNPAFIPRQGAFYEHDLRLGEDGQEGLEEDKRPTGPRKKLWQDEGRWNHDKYADYMQAPKSREELITMYGYDIRLADKPPDAPPRRGGGGGPRRPRMDEKPKISDFIQESSRDDRIDTSEANLKNTVNRMRKDVLHQVVHMKNNNNEKHQPPKYDEWNSRYEENQSYRYRSRGDSNKDSGRGYGRNSDSGRGYNRNRDSNRGYEKESYQDSNRGYDRPPRRDYDNRGYDRPPRREYDNRGQRYDDNRDYRGDRGNYEYQRGGRYNGRGYRNDPPRREFTYSRGQRGGRSRPDRGRGIAPRRNFEQERKIPPRFLKKKEQRLQQQLQNNYNTGEYVDHEQMQNYYNDNVVEGYQLVEGDIEGQHVVIQTETYTPAGGQEDVQQPQEEKAEEKNENVIVQSSTSERKSYSKDRRARTVGKTRVQDSALNAVQEGMVNLQLQDSQKSSKAGEVQDRGEQKSKRSSQGQADNYQVSSKQDGGRSKRYSSQRQRNPEQASPDTAQFFPPEVPKASPDTAQFFPPEVPKGFQKQEVVGPPFQQPILRPPINYPIPVSTNALPNGPPQRLFRPPPVSMTGPVPILPTQFINTGVIYGAPPGPGPYPVAPIQGFPSPPPVSTAPPPPITGVSSPVSRNHVLRMVSYSGSPPPVSSAPTPPKTGVSSPNQLQEVYRHGTTYYAPELQYPQIKTFSPVKRTKSAIPIVNPEEVTGNVYVEGVEGERDVAEDQFQVDNRDAMLQETIDREFGFEDQTEAPSLYEGKSVTEPVSDGTLFTETDGQTSETIEHTDSDLDSLSSRLTTDISNYTIAFSTEQEVIDKEDDERNSPVMEVKNSLSVVESVPIVKQEDSLPVDRISPAIEKGDIQGDERNSPVLEVKNSLAVVESSPVVEQADSLTDDNISPALEDKNSLSVVESSTVVKQDDSLSVDRTSPAIEEKNVESSPVMEEKNSVLADKSSPVPEDTKDTSQEAADASSSPEVSVT</sequence>
<feature type="compositionally biased region" description="Polar residues" evidence="18">
    <location>
        <begin position="243"/>
        <end position="252"/>
    </location>
</feature>
<evidence type="ECO:0000256" key="1">
    <source>
        <dbReference type="ARBA" id="ARBA00004210"/>
    </source>
</evidence>
<protein>
    <recommendedName>
        <fullName evidence="6">Protein CASC3</fullName>
    </recommendedName>
</protein>
<feature type="compositionally biased region" description="Basic and acidic residues" evidence="18">
    <location>
        <begin position="573"/>
        <end position="582"/>
    </location>
</feature>
<evidence type="ECO:0000256" key="2">
    <source>
        <dbReference type="ARBA" id="ARBA00004279"/>
    </source>
</evidence>
<dbReference type="GO" id="GO:0006417">
    <property type="term" value="P:regulation of translation"/>
    <property type="evidence" value="ECO:0007669"/>
    <property type="project" value="UniProtKB-KW"/>
</dbReference>
<feature type="region of interest" description="Disordered" evidence="18">
    <location>
        <begin position="1002"/>
        <end position="1099"/>
    </location>
</feature>
<feature type="compositionally biased region" description="Basic and acidic residues" evidence="18">
    <location>
        <begin position="508"/>
        <end position="517"/>
    </location>
</feature>
<feature type="compositionally biased region" description="Basic and acidic residues" evidence="18">
    <location>
        <begin position="1051"/>
        <end position="1066"/>
    </location>
</feature>
<evidence type="ECO:0000256" key="9">
    <source>
        <dbReference type="ARBA" id="ARBA00022664"/>
    </source>
</evidence>
<accession>A0A6J8BLQ9</accession>
<dbReference type="GO" id="GO:0035145">
    <property type="term" value="C:exon-exon junction complex"/>
    <property type="evidence" value="ECO:0007669"/>
    <property type="project" value="InterPro"/>
</dbReference>
<name>A0A6J8BLQ9_MYTCO</name>
<evidence type="ECO:0000313" key="20">
    <source>
        <dbReference type="EMBL" id="CAC5384040.1"/>
    </source>
</evidence>
<dbReference type="PANTHER" id="PTHR13434">
    <property type="entry name" value="PROTEIN CASC3"/>
    <property type="match status" value="1"/>
</dbReference>
<feature type="region of interest" description="Disordered" evidence="18">
    <location>
        <begin position="290"/>
        <end position="431"/>
    </location>
</feature>
<feature type="compositionally biased region" description="Basic and acidic residues" evidence="18">
    <location>
        <begin position="31"/>
        <end position="45"/>
    </location>
</feature>
<evidence type="ECO:0000259" key="19">
    <source>
        <dbReference type="SMART" id="SM01044"/>
    </source>
</evidence>
<evidence type="ECO:0000256" key="11">
    <source>
        <dbReference type="ARBA" id="ARBA00022816"/>
    </source>
</evidence>
<evidence type="ECO:0000313" key="21">
    <source>
        <dbReference type="Proteomes" id="UP000507470"/>
    </source>
</evidence>
<keyword evidence="15" id="KW-0508">mRNA splicing</keyword>
<evidence type="ECO:0000256" key="3">
    <source>
        <dbReference type="ARBA" id="ARBA00004324"/>
    </source>
</evidence>
<evidence type="ECO:0000256" key="6">
    <source>
        <dbReference type="ARBA" id="ARBA00019964"/>
    </source>
</evidence>
<dbReference type="EMBL" id="CACVKT020003477">
    <property type="protein sequence ID" value="CAC5384040.1"/>
    <property type="molecule type" value="Genomic_DNA"/>
</dbReference>
<dbReference type="InterPro" id="IPR018545">
    <property type="entry name" value="Btz_dom"/>
</dbReference>
<keyword evidence="11" id="KW-0509">mRNA transport</keyword>
<reference evidence="20 21" key="1">
    <citation type="submission" date="2020-06" db="EMBL/GenBank/DDBJ databases">
        <authorList>
            <person name="Li R."/>
            <person name="Bekaert M."/>
        </authorList>
    </citation>
    <scope>NUCLEOTIDE SEQUENCE [LARGE SCALE GENOMIC DNA]</scope>
    <source>
        <strain evidence="21">wild</strain>
    </source>
</reference>
<dbReference type="Pfam" id="PF09405">
    <property type="entry name" value="Btz"/>
    <property type="match status" value="1"/>
</dbReference>